<dbReference type="RefSeq" id="WP_151423537.1">
    <property type="nucleotide sequence ID" value="NZ_WBJX01000002.1"/>
</dbReference>
<keyword evidence="2" id="KW-1185">Reference proteome</keyword>
<dbReference type="OrthoDB" id="9800945at2"/>
<evidence type="ECO:0000313" key="1">
    <source>
        <dbReference type="EMBL" id="KAB1638507.1"/>
    </source>
</evidence>
<dbReference type="Pfam" id="PF19459">
    <property type="entry name" value="DUF5996"/>
    <property type="match status" value="1"/>
</dbReference>
<dbReference type="AlphaFoldDB" id="A0A7J5B3A9"/>
<dbReference type="EMBL" id="WBJX01000002">
    <property type="protein sequence ID" value="KAB1638507.1"/>
    <property type="molecule type" value="Genomic_DNA"/>
</dbReference>
<reference evidence="1 2" key="1">
    <citation type="submission" date="2019-09" db="EMBL/GenBank/DDBJ databases">
        <title>Phylogeny of genus Pseudoclavibacter and closely related genus.</title>
        <authorList>
            <person name="Li Y."/>
        </authorList>
    </citation>
    <scope>NUCLEOTIDE SEQUENCE [LARGE SCALE GENOMIC DNA]</scope>
    <source>
        <strain evidence="1 2">THG-MD12</strain>
    </source>
</reference>
<organism evidence="1 2">
    <name type="scientific">Pseudoclavibacter terrae</name>
    <dbReference type="NCBI Taxonomy" id="1530195"/>
    <lineage>
        <taxon>Bacteria</taxon>
        <taxon>Bacillati</taxon>
        <taxon>Actinomycetota</taxon>
        <taxon>Actinomycetes</taxon>
        <taxon>Micrococcales</taxon>
        <taxon>Microbacteriaceae</taxon>
        <taxon>Pseudoclavibacter</taxon>
    </lineage>
</organism>
<sequence>MTTRPILAVDSWTDTRDTLHRWLQIVGKIRMVSTPHVNHWWNVTLHVTPRGLATGTQSHGDGIFDIEFDFVEHRLVIRHSDGGKRMLHLEPMSVADFSSRLFALLSELNLHPRIHGAPNEVELAIPFAEDTRHASYDRDAAHAFWRQLVDADRALSRFRAAFTGKASPVHFFWGAMDLAVTRFSGREAPRHPGGAPNCPNEVMIEGYSHEISSAGFWPGGGREGAYYSYAYPAPVGFADARVPEGAYWDEALGEYLLPYEVVREAADPDGLVQDFLTATYRAEADLADWASVTTSA</sequence>
<dbReference type="InterPro" id="IPR046038">
    <property type="entry name" value="DUF5996"/>
</dbReference>
<name>A0A7J5B3A9_9MICO</name>
<dbReference type="Proteomes" id="UP000490386">
    <property type="component" value="Unassembled WGS sequence"/>
</dbReference>
<accession>A0A7J5B3A9</accession>
<comment type="caution">
    <text evidence="1">The sequence shown here is derived from an EMBL/GenBank/DDBJ whole genome shotgun (WGS) entry which is preliminary data.</text>
</comment>
<evidence type="ECO:0000313" key="2">
    <source>
        <dbReference type="Proteomes" id="UP000490386"/>
    </source>
</evidence>
<proteinExistence type="predicted"/>
<gene>
    <name evidence="1" type="ORF">F8O03_08980</name>
</gene>
<evidence type="ECO:0008006" key="3">
    <source>
        <dbReference type="Google" id="ProtNLM"/>
    </source>
</evidence>
<protein>
    <recommendedName>
        <fullName evidence="3">Ava_C0101 and related proteins</fullName>
    </recommendedName>
</protein>